<accession>A0AAN5CIC3</accession>
<comment type="caution">
    <text evidence="1">The sequence shown here is derived from an EMBL/GenBank/DDBJ whole genome shotgun (WGS) entry which is preliminary data.</text>
</comment>
<proteinExistence type="predicted"/>
<dbReference type="PANTHER" id="PTHR35373:SF3">
    <property type="entry name" value="ACTIVATOR OF HSP90 ATPASE HOMOLOG 1-LIKE PROTEIN"/>
    <property type="match status" value="1"/>
</dbReference>
<organism evidence="1 2">
    <name type="scientific">Pristionchus mayeri</name>
    <dbReference type="NCBI Taxonomy" id="1317129"/>
    <lineage>
        <taxon>Eukaryota</taxon>
        <taxon>Metazoa</taxon>
        <taxon>Ecdysozoa</taxon>
        <taxon>Nematoda</taxon>
        <taxon>Chromadorea</taxon>
        <taxon>Rhabditida</taxon>
        <taxon>Rhabditina</taxon>
        <taxon>Diplogasteromorpha</taxon>
        <taxon>Diplogasteroidea</taxon>
        <taxon>Neodiplogasteridae</taxon>
        <taxon>Pristionchus</taxon>
    </lineage>
</organism>
<reference evidence="2" key="1">
    <citation type="submission" date="2022-10" db="EMBL/GenBank/DDBJ databases">
        <title>Genome assembly of Pristionchus species.</title>
        <authorList>
            <person name="Yoshida K."/>
            <person name="Sommer R.J."/>
        </authorList>
    </citation>
    <scope>NUCLEOTIDE SEQUENCE [LARGE SCALE GENOMIC DNA]</scope>
    <source>
        <strain evidence="2">RS5460</strain>
    </source>
</reference>
<dbReference type="AlphaFoldDB" id="A0AAN5CIC3"/>
<name>A0AAN5CIC3_9BILA</name>
<evidence type="ECO:0000313" key="1">
    <source>
        <dbReference type="EMBL" id="GMR44973.1"/>
    </source>
</evidence>
<dbReference type="Proteomes" id="UP001328107">
    <property type="component" value="Unassembled WGS sequence"/>
</dbReference>
<dbReference type="PANTHER" id="PTHR35373">
    <property type="entry name" value="PROTEIN CBG16894"/>
    <property type="match status" value="1"/>
</dbReference>
<gene>
    <name evidence="1" type="ORF">PMAYCL1PPCAC_15168</name>
</gene>
<sequence length="146" mass="17060">SAYQKMEENFDSLDEMELTQPLYEDKFCKLFPGKLEIVRFYFPTAKSKIILIKDIKTVYYKRQVLKEDLLLSKGWGKNFSNIWWACDMNRTCRDVLNNGESAGWYNIVIDNGEKTLKGFSSTNYDSFIQALRPFLPKEALVMQGMP</sequence>
<protein>
    <submittedName>
        <fullName evidence="1">Uncharacterized protein</fullName>
    </submittedName>
</protein>
<keyword evidence="2" id="KW-1185">Reference proteome</keyword>
<evidence type="ECO:0000313" key="2">
    <source>
        <dbReference type="Proteomes" id="UP001328107"/>
    </source>
</evidence>
<dbReference type="EMBL" id="BTRK01000004">
    <property type="protein sequence ID" value="GMR44973.1"/>
    <property type="molecule type" value="Genomic_DNA"/>
</dbReference>
<feature type="non-terminal residue" evidence="1">
    <location>
        <position position="1"/>
    </location>
</feature>